<comment type="similarity">
    <text evidence="1">Belongs to the serpin family.</text>
</comment>
<name>A0A2G3AIX0_CAPAN</name>
<organism evidence="3 4">
    <name type="scientific">Capsicum annuum</name>
    <name type="common">Capsicum pepper</name>
    <dbReference type="NCBI Taxonomy" id="4072"/>
    <lineage>
        <taxon>Eukaryota</taxon>
        <taxon>Viridiplantae</taxon>
        <taxon>Streptophyta</taxon>
        <taxon>Embryophyta</taxon>
        <taxon>Tracheophyta</taxon>
        <taxon>Spermatophyta</taxon>
        <taxon>Magnoliopsida</taxon>
        <taxon>eudicotyledons</taxon>
        <taxon>Gunneridae</taxon>
        <taxon>Pentapetalae</taxon>
        <taxon>asterids</taxon>
        <taxon>lamiids</taxon>
        <taxon>Solanales</taxon>
        <taxon>Solanaceae</taxon>
        <taxon>Solanoideae</taxon>
        <taxon>Capsiceae</taxon>
        <taxon>Capsicum</taxon>
    </lineage>
</organism>
<proteinExistence type="inferred from homology"/>
<dbReference type="Gene3D" id="3.30.497.10">
    <property type="entry name" value="Antithrombin, subunit I, domain 2"/>
    <property type="match status" value="1"/>
</dbReference>
<sequence length="84" mass="9660">MKEMGSTLPFSEQCIEITEIVKPNEPFYINGIIQKTFIEVNEKGTEAAVIIVLFDDDMVCSLYEAPHPRFVADYPFLFIVREEV</sequence>
<dbReference type="InterPro" id="IPR036186">
    <property type="entry name" value="Serpin_sf"/>
</dbReference>
<dbReference type="OMA" id="QCIEITE"/>
<dbReference type="AlphaFoldDB" id="A0A2G3AIX0"/>
<dbReference type="InterPro" id="IPR042185">
    <property type="entry name" value="Serpin_sf_2"/>
</dbReference>
<dbReference type="Proteomes" id="UP000222542">
    <property type="component" value="Unassembled WGS sequence"/>
</dbReference>
<protein>
    <recommendedName>
        <fullName evidence="2">Serpin domain-containing protein</fullName>
    </recommendedName>
</protein>
<dbReference type="PANTHER" id="PTHR11461">
    <property type="entry name" value="SERINE PROTEASE INHIBITOR, SERPIN"/>
    <property type="match status" value="1"/>
</dbReference>
<dbReference type="InterPro" id="IPR042178">
    <property type="entry name" value="Serpin_sf_1"/>
</dbReference>
<reference evidence="3 4" key="1">
    <citation type="journal article" date="2014" name="Nat. Genet.">
        <title>Genome sequence of the hot pepper provides insights into the evolution of pungency in Capsicum species.</title>
        <authorList>
            <person name="Kim S."/>
            <person name="Park M."/>
            <person name="Yeom S.I."/>
            <person name="Kim Y.M."/>
            <person name="Lee J.M."/>
            <person name="Lee H.A."/>
            <person name="Seo E."/>
            <person name="Choi J."/>
            <person name="Cheong K."/>
            <person name="Kim K.T."/>
            <person name="Jung K."/>
            <person name="Lee G.W."/>
            <person name="Oh S.K."/>
            <person name="Bae C."/>
            <person name="Kim S.B."/>
            <person name="Lee H.Y."/>
            <person name="Kim S.Y."/>
            <person name="Kim M.S."/>
            <person name="Kang B.C."/>
            <person name="Jo Y.D."/>
            <person name="Yang H.B."/>
            <person name="Jeong H.J."/>
            <person name="Kang W.H."/>
            <person name="Kwon J.K."/>
            <person name="Shin C."/>
            <person name="Lim J.Y."/>
            <person name="Park J.H."/>
            <person name="Huh J.H."/>
            <person name="Kim J.S."/>
            <person name="Kim B.D."/>
            <person name="Cohen O."/>
            <person name="Paran I."/>
            <person name="Suh M.C."/>
            <person name="Lee S.B."/>
            <person name="Kim Y.K."/>
            <person name="Shin Y."/>
            <person name="Noh S.J."/>
            <person name="Park J."/>
            <person name="Seo Y.S."/>
            <person name="Kwon S.Y."/>
            <person name="Kim H.A."/>
            <person name="Park J.M."/>
            <person name="Kim H.J."/>
            <person name="Choi S.B."/>
            <person name="Bosland P.W."/>
            <person name="Reeves G."/>
            <person name="Jo S.H."/>
            <person name="Lee B.W."/>
            <person name="Cho H.T."/>
            <person name="Choi H.S."/>
            <person name="Lee M.S."/>
            <person name="Yu Y."/>
            <person name="Do Choi Y."/>
            <person name="Park B.S."/>
            <person name="van Deynze A."/>
            <person name="Ashrafi H."/>
            <person name="Hill T."/>
            <person name="Kim W.T."/>
            <person name="Pai H.S."/>
            <person name="Ahn H.K."/>
            <person name="Yeam I."/>
            <person name="Giovannoni J.J."/>
            <person name="Rose J.K."/>
            <person name="Sorensen I."/>
            <person name="Lee S.J."/>
            <person name="Kim R.W."/>
            <person name="Choi I.Y."/>
            <person name="Choi B.S."/>
            <person name="Lim J.S."/>
            <person name="Lee Y.H."/>
            <person name="Choi D."/>
        </authorList>
    </citation>
    <scope>NUCLEOTIDE SEQUENCE [LARGE SCALE GENOMIC DNA]</scope>
    <source>
        <strain evidence="4">cv. CM334</strain>
    </source>
</reference>
<dbReference type="SMR" id="A0A2G3AIX0"/>
<evidence type="ECO:0000256" key="1">
    <source>
        <dbReference type="ARBA" id="ARBA00009500"/>
    </source>
</evidence>
<keyword evidence="4" id="KW-1185">Reference proteome</keyword>
<dbReference type="InterPro" id="IPR000215">
    <property type="entry name" value="Serpin_fam"/>
</dbReference>
<evidence type="ECO:0000259" key="2">
    <source>
        <dbReference type="Pfam" id="PF00079"/>
    </source>
</evidence>
<dbReference type="EMBL" id="AYRZ02000001">
    <property type="protein sequence ID" value="PHT94174.1"/>
    <property type="molecule type" value="Genomic_DNA"/>
</dbReference>
<feature type="domain" description="Serpin" evidence="2">
    <location>
        <begin position="1"/>
        <end position="83"/>
    </location>
</feature>
<dbReference type="GO" id="GO:0004867">
    <property type="term" value="F:serine-type endopeptidase inhibitor activity"/>
    <property type="evidence" value="ECO:0007669"/>
    <property type="project" value="InterPro"/>
</dbReference>
<reference evidence="3 4" key="2">
    <citation type="journal article" date="2017" name="Genome Biol.">
        <title>New reference genome sequences of hot pepper reveal the massive evolution of plant disease-resistance genes by retroduplication.</title>
        <authorList>
            <person name="Kim S."/>
            <person name="Park J."/>
            <person name="Yeom S.I."/>
            <person name="Kim Y.M."/>
            <person name="Seo E."/>
            <person name="Kim K.T."/>
            <person name="Kim M.S."/>
            <person name="Lee J.M."/>
            <person name="Cheong K."/>
            <person name="Shin H.S."/>
            <person name="Kim S.B."/>
            <person name="Han K."/>
            <person name="Lee J."/>
            <person name="Park M."/>
            <person name="Lee H.A."/>
            <person name="Lee H.Y."/>
            <person name="Lee Y."/>
            <person name="Oh S."/>
            <person name="Lee J.H."/>
            <person name="Choi E."/>
            <person name="Choi E."/>
            <person name="Lee S.E."/>
            <person name="Jeon J."/>
            <person name="Kim H."/>
            <person name="Choi G."/>
            <person name="Song H."/>
            <person name="Lee J."/>
            <person name="Lee S.C."/>
            <person name="Kwon J.K."/>
            <person name="Lee H.Y."/>
            <person name="Koo N."/>
            <person name="Hong Y."/>
            <person name="Kim R.W."/>
            <person name="Kang W.H."/>
            <person name="Huh J.H."/>
            <person name="Kang B.C."/>
            <person name="Yang T.J."/>
            <person name="Lee Y.H."/>
            <person name="Bennetzen J.L."/>
            <person name="Choi D."/>
        </authorList>
    </citation>
    <scope>NUCLEOTIDE SEQUENCE [LARGE SCALE GENOMIC DNA]</scope>
    <source>
        <strain evidence="4">cv. CM334</strain>
    </source>
</reference>
<evidence type="ECO:0000313" key="4">
    <source>
        <dbReference type="Proteomes" id="UP000222542"/>
    </source>
</evidence>
<dbReference type="PANTHER" id="PTHR11461:SF315">
    <property type="entry name" value="SERPIN-Z3-LIKE"/>
    <property type="match status" value="1"/>
</dbReference>
<accession>A0A2G3AIX0</accession>
<dbReference type="Pfam" id="PF00079">
    <property type="entry name" value="Serpin"/>
    <property type="match status" value="1"/>
</dbReference>
<dbReference type="InterPro" id="IPR023796">
    <property type="entry name" value="Serpin_dom"/>
</dbReference>
<gene>
    <name evidence="3" type="ORF">T459_02056</name>
</gene>
<evidence type="ECO:0000313" key="3">
    <source>
        <dbReference type="EMBL" id="PHT94174.1"/>
    </source>
</evidence>
<dbReference type="GO" id="GO:0005615">
    <property type="term" value="C:extracellular space"/>
    <property type="evidence" value="ECO:0007669"/>
    <property type="project" value="InterPro"/>
</dbReference>
<dbReference type="Gramene" id="PHT94174">
    <property type="protein sequence ID" value="PHT94174"/>
    <property type="gene ID" value="T459_02056"/>
</dbReference>
<dbReference type="SUPFAM" id="SSF56574">
    <property type="entry name" value="Serpins"/>
    <property type="match status" value="1"/>
</dbReference>
<comment type="caution">
    <text evidence="3">The sequence shown here is derived from an EMBL/GenBank/DDBJ whole genome shotgun (WGS) entry which is preliminary data.</text>
</comment>
<dbReference type="Gene3D" id="2.30.39.10">
    <property type="entry name" value="Alpha-1-antitrypsin, domain 1"/>
    <property type="match status" value="1"/>
</dbReference>